<proteinExistence type="predicted"/>
<dbReference type="AlphaFoldDB" id="A0A0D9WYQ0"/>
<dbReference type="EnsemblPlants" id="LPERR07G11730.1">
    <property type="protein sequence ID" value="LPERR07G11730.1"/>
    <property type="gene ID" value="LPERR07G11730"/>
</dbReference>
<name>A0A0D9WYQ0_9ORYZ</name>
<evidence type="ECO:0008006" key="3">
    <source>
        <dbReference type="Google" id="ProtNLM"/>
    </source>
</evidence>
<evidence type="ECO:0000313" key="1">
    <source>
        <dbReference type="EnsemblPlants" id="LPERR07G11730.1"/>
    </source>
</evidence>
<reference evidence="1" key="3">
    <citation type="submission" date="2015-04" db="UniProtKB">
        <authorList>
            <consortium name="EnsemblPlants"/>
        </authorList>
    </citation>
    <scope>IDENTIFICATION</scope>
</reference>
<organism evidence="1 2">
    <name type="scientific">Leersia perrieri</name>
    <dbReference type="NCBI Taxonomy" id="77586"/>
    <lineage>
        <taxon>Eukaryota</taxon>
        <taxon>Viridiplantae</taxon>
        <taxon>Streptophyta</taxon>
        <taxon>Embryophyta</taxon>
        <taxon>Tracheophyta</taxon>
        <taxon>Spermatophyta</taxon>
        <taxon>Magnoliopsida</taxon>
        <taxon>Liliopsida</taxon>
        <taxon>Poales</taxon>
        <taxon>Poaceae</taxon>
        <taxon>BOP clade</taxon>
        <taxon>Oryzoideae</taxon>
        <taxon>Oryzeae</taxon>
        <taxon>Oryzinae</taxon>
        <taxon>Leersia</taxon>
    </lineage>
</organism>
<evidence type="ECO:0000313" key="2">
    <source>
        <dbReference type="Proteomes" id="UP000032180"/>
    </source>
</evidence>
<dbReference type="PANTHER" id="PTHR31325">
    <property type="entry name" value="OS01G0798800 PROTEIN-RELATED"/>
    <property type="match status" value="1"/>
</dbReference>
<sequence length="319" mass="37382">MPRWCQHAGGHVGSEGFCSGWTWAFFRRRDWVWLQRLALLPLRLVHRERDRRRWSLAMGQLNLFCLCEANSKNNLYCSALQDSNILSPEKSIDLNMMRTWIRLKHWWTMTCHSLFVTISEGLMDMVATKLVPSMGQYRGRNTLETWGLYEKLGWSVGNKNLPLDLEEWNYKPLSLIESILLWHMATDVYLQSYREEIDQDGETSAVAKTAISLSNYMFFLVIWRQHMLPQSFYWRQYEWAVRDLTLFMQGKSAKQVTDILLGREDFNKQDFHKYEKKVNVSTILEAMISRELGTSCYGPNDCHTVGGDPELCGLRNQNA</sequence>
<dbReference type="Gramene" id="LPERR07G11730.1">
    <property type="protein sequence ID" value="LPERR07G11730.1"/>
    <property type="gene ID" value="LPERR07G11730"/>
</dbReference>
<reference evidence="1 2" key="1">
    <citation type="submission" date="2012-08" db="EMBL/GenBank/DDBJ databases">
        <title>Oryza genome evolution.</title>
        <authorList>
            <person name="Wing R.A."/>
        </authorList>
    </citation>
    <scope>NUCLEOTIDE SEQUENCE</scope>
</reference>
<dbReference type="Proteomes" id="UP000032180">
    <property type="component" value="Chromosome 7"/>
</dbReference>
<protein>
    <recommendedName>
        <fullName evidence="3">DUF4220 domain-containing protein</fullName>
    </recommendedName>
</protein>
<keyword evidence="2" id="KW-1185">Reference proteome</keyword>
<dbReference type="HOGENOM" id="CLU_872554_0_0_1"/>
<reference evidence="2" key="2">
    <citation type="submission" date="2013-12" db="EMBL/GenBank/DDBJ databases">
        <authorList>
            <person name="Yu Y."/>
            <person name="Lee S."/>
            <person name="de Baynast K."/>
            <person name="Wissotski M."/>
            <person name="Liu L."/>
            <person name="Talag J."/>
            <person name="Goicoechea J."/>
            <person name="Angelova A."/>
            <person name="Jetty R."/>
            <person name="Kudrna D."/>
            <person name="Golser W."/>
            <person name="Rivera L."/>
            <person name="Zhang J."/>
            <person name="Wing R."/>
        </authorList>
    </citation>
    <scope>NUCLEOTIDE SEQUENCE</scope>
</reference>
<dbReference type="STRING" id="77586.A0A0D9WYQ0"/>
<accession>A0A0D9WYQ0</accession>